<comment type="subcellular location">
    <subcellularLocation>
        <location evidence="2">Cytoplasm</location>
        <location evidence="2">Cytoskeleton</location>
        <location evidence="2">Flagellum axoneme</location>
    </subcellularLocation>
</comment>
<reference evidence="13" key="1">
    <citation type="submission" date="2020-01" db="EMBL/GenBank/DDBJ databases">
        <title>Draft genome sequence of the Termite Coptotermes fromosanus.</title>
        <authorList>
            <person name="Itakura S."/>
            <person name="Yosikawa Y."/>
            <person name="Umezawa K."/>
        </authorList>
    </citation>
    <scope>NUCLEOTIDE SEQUENCE [LARGE SCALE GENOMIC DNA]</scope>
</reference>
<evidence type="ECO:0000256" key="8">
    <source>
        <dbReference type="ARBA" id="ARBA00023212"/>
    </source>
</evidence>
<accession>A0A6L2PW54</accession>
<feature type="compositionally biased region" description="Basic residues" evidence="11">
    <location>
        <begin position="360"/>
        <end position="372"/>
    </location>
</feature>
<keyword evidence="10" id="KW-0175">Coiled coil</keyword>
<evidence type="ECO:0000256" key="2">
    <source>
        <dbReference type="ARBA" id="ARBA00004611"/>
    </source>
</evidence>
<evidence type="ECO:0000256" key="11">
    <source>
        <dbReference type="SAM" id="MobiDB-lite"/>
    </source>
</evidence>
<feature type="coiled-coil region" evidence="10">
    <location>
        <begin position="211"/>
        <end position="263"/>
    </location>
</feature>
<evidence type="ECO:0000256" key="4">
    <source>
        <dbReference type="ARBA" id="ARBA00021752"/>
    </source>
</evidence>
<evidence type="ECO:0000313" key="12">
    <source>
        <dbReference type="EMBL" id="GFG35442.1"/>
    </source>
</evidence>
<dbReference type="PANTHER" id="PTHR31598">
    <property type="entry name" value="IQ DOMAIN-CONTAINING PROTEIN D"/>
    <property type="match status" value="1"/>
</dbReference>
<comment type="caution">
    <text evidence="12">The sequence shown here is derived from an EMBL/GenBank/DDBJ whole genome shotgun (WGS) entry which is preliminary data.</text>
</comment>
<evidence type="ECO:0000313" key="13">
    <source>
        <dbReference type="Proteomes" id="UP000502823"/>
    </source>
</evidence>
<keyword evidence="9" id="KW-0966">Cell projection</keyword>
<dbReference type="InParanoid" id="A0A6L2PW54"/>
<keyword evidence="5" id="KW-0963">Cytoplasm</keyword>
<dbReference type="OrthoDB" id="536093at2759"/>
<organism evidence="12 13">
    <name type="scientific">Coptotermes formosanus</name>
    <name type="common">Formosan subterranean termite</name>
    <dbReference type="NCBI Taxonomy" id="36987"/>
    <lineage>
        <taxon>Eukaryota</taxon>
        <taxon>Metazoa</taxon>
        <taxon>Ecdysozoa</taxon>
        <taxon>Arthropoda</taxon>
        <taxon>Hexapoda</taxon>
        <taxon>Insecta</taxon>
        <taxon>Pterygota</taxon>
        <taxon>Neoptera</taxon>
        <taxon>Polyneoptera</taxon>
        <taxon>Dictyoptera</taxon>
        <taxon>Blattodea</taxon>
        <taxon>Blattoidea</taxon>
        <taxon>Termitoidae</taxon>
        <taxon>Rhinotermitidae</taxon>
        <taxon>Coptotermes</taxon>
    </lineage>
</organism>
<feature type="coiled-coil region" evidence="10">
    <location>
        <begin position="290"/>
        <end position="343"/>
    </location>
</feature>
<evidence type="ECO:0000256" key="3">
    <source>
        <dbReference type="ARBA" id="ARBA00009071"/>
    </source>
</evidence>
<proteinExistence type="inferred from homology"/>
<comment type="function">
    <text evidence="1">Component of the nexin-dynein regulatory complex (N-DRC), a key regulator of ciliary/flagellar motility which maintains the alignment and integrity of the distal axoneme and regulates microtubule sliding in motile axonemes.</text>
</comment>
<evidence type="ECO:0000256" key="10">
    <source>
        <dbReference type="SAM" id="Coils"/>
    </source>
</evidence>
<protein>
    <recommendedName>
        <fullName evidence="4">Dynein regulatory complex protein 10</fullName>
    </recommendedName>
</protein>
<name>A0A6L2PW54_COPFO</name>
<keyword evidence="13" id="KW-1185">Reference proteome</keyword>
<keyword evidence="6" id="KW-0282">Flagellum</keyword>
<evidence type="ECO:0000256" key="5">
    <source>
        <dbReference type="ARBA" id="ARBA00022490"/>
    </source>
</evidence>
<keyword evidence="8" id="KW-0206">Cytoskeleton</keyword>
<dbReference type="EMBL" id="BLKM01000550">
    <property type="protein sequence ID" value="GFG35442.1"/>
    <property type="molecule type" value="Genomic_DNA"/>
</dbReference>
<evidence type="ECO:0000256" key="1">
    <source>
        <dbReference type="ARBA" id="ARBA00003029"/>
    </source>
</evidence>
<evidence type="ECO:0000256" key="7">
    <source>
        <dbReference type="ARBA" id="ARBA00023069"/>
    </source>
</evidence>
<sequence length="382" mass="44856">MLKTGTTKSKSSICIRQEVNEDSSASKGDLKLAVDTERIVNILNYAISKTELVACLALLLQNDGELLRPHLKEEEISLVLETCCPYINDPDNLELDIRTHDNIEEFEPNNQQDTAKERSYFNQTIPGENPFIRQRMRTGRQNLEMCKVIHLLWSTPPVRNLVKELGQQISPSASMFIQHMKQLQAYMLKHLSTSFQECARERYLQRLWHHNEQVKAEISVLSAKLEEQDRDIQLKLTAKDLLINQHEAKIERLNRQCEDNLKRRVLRVETQLIRWLNKYDNDVGKKQAEYDEVLAGYEEEKRQMETLKEQFAAQQEEYERLMKEKADEEQAKLEQKLQAFLCNRAARRIQRYWRAYRARKLARRKGRKKRKGGSGGKQVTDN</sequence>
<dbReference type="AlphaFoldDB" id="A0A6L2PW54"/>
<dbReference type="InterPro" id="IPR042815">
    <property type="entry name" value="DRC10"/>
</dbReference>
<evidence type="ECO:0000256" key="6">
    <source>
        <dbReference type="ARBA" id="ARBA00022846"/>
    </source>
</evidence>
<evidence type="ECO:0000256" key="9">
    <source>
        <dbReference type="ARBA" id="ARBA00023273"/>
    </source>
</evidence>
<keyword evidence="7" id="KW-0969">Cilium</keyword>
<dbReference type="PROSITE" id="PS50096">
    <property type="entry name" value="IQ"/>
    <property type="match status" value="1"/>
</dbReference>
<gene>
    <name evidence="12" type="ORF">Cfor_09100</name>
</gene>
<dbReference type="Proteomes" id="UP000502823">
    <property type="component" value="Unassembled WGS sequence"/>
</dbReference>
<feature type="region of interest" description="Disordered" evidence="11">
    <location>
        <begin position="360"/>
        <end position="382"/>
    </location>
</feature>
<comment type="similarity">
    <text evidence="3">Belongs to the DRC10 family.</text>
</comment>
<dbReference type="PANTHER" id="PTHR31598:SF1">
    <property type="entry name" value="DYNEIN REGULATORY COMPLEX PROTEIN 10"/>
    <property type="match status" value="1"/>
</dbReference>